<reference evidence="7" key="1">
    <citation type="submission" date="2021-01" db="EMBL/GenBank/DDBJ databases">
        <authorList>
            <person name="Corre E."/>
            <person name="Pelletier E."/>
            <person name="Niang G."/>
            <person name="Scheremetjew M."/>
            <person name="Finn R."/>
            <person name="Kale V."/>
            <person name="Holt S."/>
            <person name="Cochrane G."/>
            <person name="Meng A."/>
            <person name="Brown T."/>
            <person name="Cohen L."/>
        </authorList>
    </citation>
    <scope>NUCLEOTIDE SEQUENCE</scope>
    <source>
        <strain evidence="7">CCMP3105</strain>
    </source>
</reference>
<dbReference type="PANTHER" id="PTHR11453">
    <property type="entry name" value="ANION EXCHANGE PROTEIN"/>
    <property type="match status" value="1"/>
</dbReference>
<evidence type="ECO:0000259" key="6">
    <source>
        <dbReference type="Pfam" id="PF00955"/>
    </source>
</evidence>
<sequence length="558" mass="61803">MAGIVYALLSGQPLCILGGTGPNLAYTVAFYKLCKSLDIEFLPCRVWQGIWCSIITVIFAVTDSCAVMSYVTRYVEEIFAALISLIFIVEALKAIGETFIRRSEAASFLTALLSFGTYLLAMKLRGLKRTTWANGFIRVTVSNFAVTLAIAVATGVAQIWRHVDIEWLQVPTEIVPTLKDEATGEPRPWFINPFGVKKPLPSWAIFAAVLPGLGMAVLLYLDQNLTSLLINRPTSGIRKPVGYHLDLFVCGVIIFPICSFLGLPFPCAATVRSVTHLISLTTYEERPVPGGGVQKVASKVVEQRWTHFAIHVLIGFSLLLSKFLSYIPKGVLFGVFLYMGVTSVAGNQLFERLFLWGVFDASKYPRLPYVTRLRTRRLHLFTAVQFLCLVILYALKAVKQTAVAFPFFIAFLIFVRIWLKHLFTEQELAVLDAHTDLPPDPVKKGADAGTQTPRGRDLVFSEDVVREVSHMSFRDTFERQESPCEAMHRLRGDSKEAPAAAREFGVDAGLGKEVSLGDVSFHLDDPPHSRHAAAEQTSVSGCLSRCGGLSQYLFPRSL</sequence>
<dbReference type="GO" id="GO:0006820">
    <property type="term" value="P:monoatomic anion transport"/>
    <property type="evidence" value="ECO:0007669"/>
    <property type="project" value="InterPro"/>
</dbReference>
<evidence type="ECO:0000256" key="4">
    <source>
        <dbReference type="ARBA" id="ARBA00023136"/>
    </source>
</evidence>
<feature type="transmembrane region" description="Helical" evidence="5">
    <location>
        <begin position="402"/>
        <end position="419"/>
    </location>
</feature>
<dbReference type="InterPro" id="IPR003020">
    <property type="entry name" value="HCO3_transpt_euk"/>
</dbReference>
<proteinExistence type="predicted"/>
<feature type="domain" description="Bicarbonate transporter-like transmembrane" evidence="6">
    <location>
        <begin position="1"/>
        <end position="99"/>
    </location>
</feature>
<evidence type="ECO:0000256" key="3">
    <source>
        <dbReference type="ARBA" id="ARBA00022989"/>
    </source>
</evidence>
<evidence type="ECO:0000256" key="5">
    <source>
        <dbReference type="SAM" id="Phobius"/>
    </source>
</evidence>
<protein>
    <recommendedName>
        <fullName evidence="6">Bicarbonate transporter-like transmembrane domain-containing protein</fullName>
    </recommendedName>
</protein>
<dbReference type="GO" id="GO:0015701">
    <property type="term" value="P:bicarbonate transport"/>
    <property type="evidence" value="ECO:0007669"/>
    <property type="project" value="TreeGrafter"/>
</dbReference>
<feature type="transmembrane region" description="Helical" evidence="5">
    <location>
        <begin position="46"/>
        <end position="71"/>
    </location>
</feature>
<feature type="transmembrane region" description="Helical" evidence="5">
    <location>
        <begin position="78"/>
        <end position="100"/>
    </location>
</feature>
<feature type="transmembrane region" description="Helical" evidence="5">
    <location>
        <begin position="241"/>
        <end position="263"/>
    </location>
</feature>
<comment type="subcellular location">
    <subcellularLocation>
        <location evidence="1">Membrane</location>
        <topology evidence="1">Multi-pass membrane protein</topology>
    </subcellularLocation>
</comment>
<dbReference type="Pfam" id="PF00955">
    <property type="entry name" value="HCO3_cotransp"/>
    <property type="match status" value="2"/>
</dbReference>
<dbReference type="AlphaFoldDB" id="A0A7S4T8Q7"/>
<feature type="transmembrane region" description="Helical" evidence="5">
    <location>
        <begin position="106"/>
        <end position="124"/>
    </location>
</feature>
<feature type="transmembrane region" description="Helical" evidence="5">
    <location>
        <begin position="378"/>
        <end position="395"/>
    </location>
</feature>
<dbReference type="PANTHER" id="PTHR11453:SF47">
    <property type="entry name" value="ANION EXCHANGE PROTEIN"/>
    <property type="match status" value="1"/>
</dbReference>
<feature type="transmembrane region" description="Helical" evidence="5">
    <location>
        <begin position="203"/>
        <end position="221"/>
    </location>
</feature>
<evidence type="ECO:0000256" key="1">
    <source>
        <dbReference type="ARBA" id="ARBA00004141"/>
    </source>
</evidence>
<keyword evidence="3 5" id="KW-1133">Transmembrane helix</keyword>
<dbReference type="InterPro" id="IPR011531">
    <property type="entry name" value="HCO3_transpt-like_TM_dom"/>
</dbReference>
<feature type="domain" description="Bicarbonate transporter-like transmembrane" evidence="6">
    <location>
        <begin position="100"/>
        <end position="434"/>
    </location>
</feature>
<evidence type="ECO:0000256" key="2">
    <source>
        <dbReference type="ARBA" id="ARBA00022692"/>
    </source>
</evidence>
<evidence type="ECO:0000313" key="7">
    <source>
        <dbReference type="EMBL" id="CAE4669263.1"/>
    </source>
</evidence>
<keyword evidence="4 5" id="KW-0472">Membrane</keyword>
<dbReference type="EMBL" id="HBNR01090392">
    <property type="protein sequence ID" value="CAE4669263.1"/>
    <property type="molecule type" value="Transcribed_RNA"/>
</dbReference>
<dbReference type="GO" id="GO:0005452">
    <property type="term" value="F:solute:inorganic anion antiporter activity"/>
    <property type="evidence" value="ECO:0007669"/>
    <property type="project" value="InterPro"/>
</dbReference>
<organism evidence="7">
    <name type="scientific">Alexandrium monilatum</name>
    <dbReference type="NCBI Taxonomy" id="311494"/>
    <lineage>
        <taxon>Eukaryota</taxon>
        <taxon>Sar</taxon>
        <taxon>Alveolata</taxon>
        <taxon>Dinophyceae</taxon>
        <taxon>Gonyaulacales</taxon>
        <taxon>Pyrocystaceae</taxon>
        <taxon>Alexandrium</taxon>
    </lineage>
</organism>
<feature type="transmembrane region" description="Helical" evidence="5">
    <location>
        <begin position="305"/>
        <end position="324"/>
    </location>
</feature>
<accession>A0A7S4T8Q7</accession>
<feature type="transmembrane region" description="Helical" evidence="5">
    <location>
        <begin position="136"/>
        <end position="160"/>
    </location>
</feature>
<keyword evidence="2 5" id="KW-0812">Transmembrane</keyword>
<dbReference type="GO" id="GO:0005886">
    <property type="term" value="C:plasma membrane"/>
    <property type="evidence" value="ECO:0007669"/>
    <property type="project" value="TreeGrafter"/>
</dbReference>
<feature type="transmembrane region" description="Helical" evidence="5">
    <location>
        <begin position="331"/>
        <end position="350"/>
    </location>
</feature>
<dbReference type="GO" id="GO:0050801">
    <property type="term" value="P:monoatomic ion homeostasis"/>
    <property type="evidence" value="ECO:0007669"/>
    <property type="project" value="TreeGrafter"/>
</dbReference>
<gene>
    <name evidence="7" type="ORF">AMON00008_LOCUS64871</name>
</gene>
<name>A0A7S4T8Q7_9DINO</name>